<keyword evidence="2" id="KW-0812">Transmembrane</keyword>
<feature type="transmembrane region" description="Helical" evidence="2">
    <location>
        <begin position="49"/>
        <end position="69"/>
    </location>
</feature>
<gene>
    <name evidence="3" type="ORF">BU16DRAFT_583425</name>
</gene>
<feature type="transmembrane region" description="Helical" evidence="2">
    <location>
        <begin position="159"/>
        <end position="179"/>
    </location>
</feature>
<dbReference type="OrthoDB" id="5139479at2759"/>
<name>A0A6A6QLR2_9PEZI</name>
<evidence type="ECO:0000313" key="3">
    <source>
        <dbReference type="EMBL" id="KAF2493305.1"/>
    </source>
</evidence>
<dbReference type="AlphaFoldDB" id="A0A6A6QLR2"/>
<keyword evidence="2" id="KW-1133">Transmembrane helix</keyword>
<protein>
    <submittedName>
        <fullName evidence="3">Uncharacterized protein</fullName>
    </submittedName>
</protein>
<feature type="region of interest" description="Disordered" evidence="1">
    <location>
        <begin position="1"/>
        <end position="33"/>
    </location>
</feature>
<evidence type="ECO:0000256" key="1">
    <source>
        <dbReference type="SAM" id="MobiDB-lite"/>
    </source>
</evidence>
<proteinExistence type="predicted"/>
<evidence type="ECO:0000313" key="4">
    <source>
        <dbReference type="Proteomes" id="UP000799750"/>
    </source>
</evidence>
<accession>A0A6A6QLR2</accession>
<dbReference type="EMBL" id="MU004192">
    <property type="protein sequence ID" value="KAF2493305.1"/>
    <property type="molecule type" value="Genomic_DNA"/>
</dbReference>
<evidence type="ECO:0000256" key="2">
    <source>
        <dbReference type="SAM" id="Phobius"/>
    </source>
</evidence>
<organism evidence="3 4">
    <name type="scientific">Lophium mytilinum</name>
    <dbReference type="NCBI Taxonomy" id="390894"/>
    <lineage>
        <taxon>Eukaryota</taxon>
        <taxon>Fungi</taxon>
        <taxon>Dikarya</taxon>
        <taxon>Ascomycota</taxon>
        <taxon>Pezizomycotina</taxon>
        <taxon>Dothideomycetes</taxon>
        <taxon>Pleosporomycetidae</taxon>
        <taxon>Mytilinidiales</taxon>
        <taxon>Mytilinidiaceae</taxon>
        <taxon>Lophium</taxon>
    </lineage>
</organism>
<keyword evidence="2" id="KW-0472">Membrane</keyword>
<dbReference type="Proteomes" id="UP000799750">
    <property type="component" value="Unassembled WGS sequence"/>
</dbReference>
<feature type="transmembrane region" description="Helical" evidence="2">
    <location>
        <begin position="89"/>
        <end position="109"/>
    </location>
</feature>
<feature type="compositionally biased region" description="Polar residues" evidence="1">
    <location>
        <begin position="9"/>
        <end position="25"/>
    </location>
</feature>
<sequence length="652" mass="70472">MLPQPKSPPSYSTLTPESDSNSKPSTPLGPLNASKECCPSPKSRFGSQILAWTSALFTIAFLILTAVYASRVTAASHLRFLYSSSSNTIFVLSVLSGLTGSFLTATIASSFERVQWILISRKSGLLLSKYLSLQAGTGVLGLVTLTVGGGHAWRSKVRLWSAVRLCGMVVVPIVGILIMSNVNTRMVFDVLEEARASRGWGMSLYNASLAKNVSAIADQLVQADLAMFLSERSRSVDITPMKLRSIPCSHFPGTPNTQNCRRSYFVPGGVELAAAPTDNGSNHNKTDVILAKSQRGYIFDFVEGPTINEEWHFDTDTDCEVYGFPFGAFYLCLKNPANNTLNASKFLDMQMSVFRAEHNPAGIVHCPNDISTLSSCHTNKTWHARPGWTTSLTTTFRAADVAYSKTNGTILSHTFTSPALAAPVSAPEMLAGYRSAFSSFPDLAALLNLFADSAATNLFSLYVYPAMIWANLKSVEALGPQNPAVVTRAQDTLQCLLAIMLFYCQPALFARALAQYAENATLGEAFPALRVFAQELVRESPPDTEVVVAVTRYQLQVGRATLVAYVVICGTALGVCLVALGWAGWVEGMGKVRVPETSHFPAWDERVRCRVESVPDGSGGGDGEGRSIGKGLIRTAEGLRIVLEKERGGQEK</sequence>
<feature type="transmembrane region" description="Helical" evidence="2">
    <location>
        <begin position="130"/>
        <end position="153"/>
    </location>
</feature>
<feature type="transmembrane region" description="Helical" evidence="2">
    <location>
        <begin position="562"/>
        <end position="585"/>
    </location>
</feature>
<keyword evidence="4" id="KW-1185">Reference proteome</keyword>
<reference evidence="3" key="1">
    <citation type="journal article" date="2020" name="Stud. Mycol.">
        <title>101 Dothideomycetes genomes: a test case for predicting lifestyles and emergence of pathogens.</title>
        <authorList>
            <person name="Haridas S."/>
            <person name="Albert R."/>
            <person name="Binder M."/>
            <person name="Bloem J."/>
            <person name="Labutti K."/>
            <person name="Salamov A."/>
            <person name="Andreopoulos B."/>
            <person name="Baker S."/>
            <person name="Barry K."/>
            <person name="Bills G."/>
            <person name="Bluhm B."/>
            <person name="Cannon C."/>
            <person name="Castanera R."/>
            <person name="Culley D."/>
            <person name="Daum C."/>
            <person name="Ezra D."/>
            <person name="Gonzalez J."/>
            <person name="Henrissat B."/>
            <person name="Kuo A."/>
            <person name="Liang C."/>
            <person name="Lipzen A."/>
            <person name="Lutzoni F."/>
            <person name="Magnuson J."/>
            <person name="Mondo S."/>
            <person name="Nolan M."/>
            <person name="Ohm R."/>
            <person name="Pangilinan J."/>
            <person name="Park H.-J."/>
            <person name="Ramirez L."/>
            <person name="Alfaro M."/>
            <person name="Sun H."/>
            <person name="Tritt A."/>
            <person name="Yoshinaga Y."/>
            <person name="Zwiers L.-H."/>
            <person name="Turgeon B."/>
            <person name="Goodwin S."/>
            <person name="Spatafora J."/>
            <person name="Crous P."/>
            <person name="Grigoriev I."/>
        </authorList>
    </citation>
    <scope>NUCLEOTIDE SEQUENCE</scope>
    <source>
        <strain evidence="3">CBS 269.34</strain>
    </source>
</reference>